<evidence type="ECO:0000313" key="3">
    <source>
        <dbReference type="Proteomes" id="UP000594262"/>
    </source>
</evidence>
<feature type="signal peptide" evidence="1">
    <location>
        <begin position="1"/>
        <end position="23"/>
    </location>
</feature>
<organism evidence="2 3">
    <name type="scientific">Clytia hemisphaerica</name>
    <dbReference type="NCBI Taxonomy" id="252671"/>
    <lineage>
        <taxon>Eukaryota</taxon>
        <taxon>Metazoa</taxon>
        <taxon>Cnidaria</taxon>
        <taxon>Hydrozoa</taxon>
        <taxon>Hydroidolina</taxon>
        <taxon>Leptothecata</taxon>
        <taxon>Obeliida</taxon>
        <taxon>Clytiidae</taxon>
        <taxon>Clytia</taxon>
    </lineage>
</organism>
<accession>A0A7M5X4Y0</accession>
<keyword evidence="1" id="KW-0732">Signal</keyword>
<evidence type="ECO:0000256" key="1">
    <source>
        <dbReference type="SAM" id="SignalP"/>
    </source>
</evidence>
<protein>
    <submittedName>
        <fullName evidence="2">Uncharacterized protein</fullName>
    </submittedName>
</protein>
<evidence type="ECO:0000313" key="2">
    <source>
        <dbReference type="EnsemblMetazoa" id="CLYHEMP017895.1"/>
    </source>
</evidence>
<dbReference type="AlphaFoldDB" id="A0A7M5X4Y0"/>
<sequence>MFDTFYTFKKCLILFILMDVCLAEFEDKYIRTFRDKRYSLYTYLKISNVNELQCTLACSNDKECGSINHKKDEKFCELNQLMDEEHQRDDLQNEKGWNHFIKSKVKPTSLISDNIYIPHEIHLKKSYLLTTIPVQPRTWELSFDFILLEDMPYWTQAVHFTLGCNLEASGCRTPSIFFNGRKFHAAFNTETNLNRHIEKTITSKKKTKFKLRQVVSPDGNDVYTSIHFDDKWFSEVKHHITQIFTNIKVYLGGMGDMGGSETFPPAPVIISNFRYIQGNLFYPGQIITMKKIHQVFGELKSWPPESWFVSFDYFSSQTIVPSSFYNTLLSFSKKGTNYPHPGNRIIYLERIPSSNSMKTFVELSGNSAHTLCYRDIGFAANTFLKIRLQQKRESDGKLYVKLFLNGDEKCWHENTTPTTYDDVQISFEGYDTPNGPEVIIKNFEFGEL</sequence>
<dbReference type="GeneID" id="136797898"/>
<dbReference type="Proteomes" id="UP000594262">
    <property type="component" value="Unplaced"/>
</dbReference>
<reference evidence="2" key="1">
    <citation type="submission" date="2021-01" db="UniProtKB">
        <authorList>
            <consortium name="EnsemblMetazoa"/>
        </authorList>
    </citation>
    <scope>IDENTIFICATION</scope>
</reference>
<feature type="chain" id="PRO_5029552969" evidence="1">
    <location>
        <begin position="24"/>
        <end position="448"/>
    </location>
</feature>
<keyword evidence="3" id="KW-1185">Reference proteome</keyword>
<proteinExistence type="predicted"/>
<dbReference type="RefSeq" id="XP_066910576.1">
    <property type="nucleotide sequence ID" value="XM_067054475.1"/>
</dbReference>
<dbReference type="EnsemblMetazoa" id="CLYHEMT017895.1">
    <property type="protein sequence ID" value="CLYHEMP017895.1"/>
    <property type="gene ID" value="CLYHEMG017895"/>
</dbReference>
<name>A0A7M5X4Y0_9CNID</name>